<dbReference type="InterPro" id="IPR050953">
    <property type="entry name" value="N4_N6_ade-DNA_methylase"/>
</dbReference>
<feature type="domain" description="MmeI-like target recognition" evidence="7">
    <location>
        <begin position="608"/>
        <end position="811"/>
    </location>
</feature>
<dbReference type="Pfam" id="PF20465">
    <property type="entry name" value="MmeI_hel"/>
    <property type="match status" value="1"/>
</dbReference>
<dbReference type="GO" id="GO:0032259">
    <property type="term" value="P:methylation"/>
    <property type="evidence" value="ECO:0007669"/>
    <property type="project" value="UniProtKB-KW"/>
</dbReference>
<gene>
    <name evidence="10" type="ORF">CGU03_11920</name>
</gene>
<dbReference type="Pfam" id="PF20464">
    <property type="entry name" value="MmeI_N"/>
    <property type="match status" value="1"/>
</dbReference>
<evidence type="ECO:0000259" key="8">
    <source>
        <dbReference type="Pfam" id="PF20467"/>
    </source>
</evidence>
<proteinExistence type="predicted"/>
<dbReference type="InterPro" id="IPR046818">
    <property type="entry name" value="MmeI_C"/>
</dbReference>
<dbReference type="GO" id="GO:0009007">
    <property type="term" value="F:site-specific DNA-methyltransferase (adenine-specific) activity"/>
    <property type="evidence" value="ECO:0007669"/>
    <property type="project" value="UniProtKB-EC"/>
</dbReference>
<evidence type="ECO:0000256" key="2">
    <source>
        <dbReference type="ARBA" id="ARBA00022603"/>
    </source>
</evidence>
<reference evidence="11" key="1">
    <citation type="submission" date="2017-07" db="EMBL/GenBank/DDBJ databases">
        <authorList>
            <person name="Boucher Y."/>
            <person name="Orata F.D."/>
        </authorList>
    </citation>
    <scope>NUCLEOTIDE SEQUENCE [LARGE SCALE GENOMIC DNA]</scope>
    <source>
        <strain evidence="11">OYP9E10</strain>
    </source>
</reference>
<feature type="domain" description="MmeI-like N-terminal" evidence="5">
    <location>
        <begin position="23"/>
        <end position="154"/>
    </location>
</feature>
<keyword evidence="3 10" id="KW-0808">Transferase</keyword>
<dbReference type="RefSeq" id="WP_055043933.1">
    <property type="nucleotide sequence ID" value="NZ_LBGR01000006.1"/>
</dbReference>
<evidence type="ECO:0000256" key="3">
    <source>
        <dbReference type="ARBA" id="ARBA00022679"/>
    </source>
</evidence>
<dbReference type="Proteomes" id="UP000216173">
    <property type="component" value="Unassembled WGS sequence"/>
</dbReference>
<name>A0A271VQS0_VIBMT</name>
<evidence type="ECO:0000259" key="6">
    <source>
        <dbReference type="Pfam" id="PF20465"/>
    </source>
</evidence>
<dbReference type="PANTHER" id="PTHR33841">
    <property type="entry name" value="DNA METHYLTRANSFERASE YEEA-RELATED"/>
    <property type="match status" value="1"/>
</dbReference>
<protein>
    <recommendedName>
        <fullName evidence="1">site-specific DNA-methyltransferase (adenine-specific)</fullName>
        <ecNumber evidence="1">2.1.1.72</ecNumber>
    </recommendedName>
</protein>
<evidence type="ECO:0000313" key="11">
    <source>
        <dbReference type="Proteomes" id="UP000216173"/>
    </source>
</evidence>
<dbReference type="EMBL" id="NMSH01000017">
    <property type="protein sequence ID" value="PAR20510.1"/>
    <property type="molecule type" value="Genomic_DNA"/>
</dbReference>
<evidence type="ECO:0000313" key="10">
    <source>
        <dbReference type="EMBL" id="PAR20510.1"/>
    </source>
</evidence>
<dbReference type="InterPro" id="IPR046820">
    <property type="entry name" value="MmeI_TRD"/>
</dbReference>
<dbReference type="InterPro" id="IPR046817">
    <property type="entry name" value="MmeI_N"/>
</dbReference>
<feature type="domain" description="MmeI-like C-terminal" evidence="8">
    <location>
        <begin position="814"/>
        <end position="893"/>
    </location>
</feature>
<dbReference type="Pfam" id="PF20473">
    <property type="entry name" value="MmeI_Mtase"/>
    <property type="match status" value="1"/>
</dbReference>
<dbReference type="Pfam" id="PF20466">
    <property type="entry name" value="MmeI_TRD"/>
    <property type="match status" value="1"/>
</dbReference>
<evidence type="ECO:0000259" key="9">
    <source>
        <dbReference type="Pfam" id="PF20473"/>
    </source>
</evidence>
<dbReference type="InterPro" id="IPR046816">
    <property type="entry name" value="MmeI_Mtase"/>
</dbReference>
<feature type="domain" description="MmeI-like helicase spacer" evidence="6">
    <location>
        <begin position="166"/>
        <end position="241"/>
    </location>
</feature>
<dbReference type="Gene3D" id="3.40.50.150">
    <property type="entry name" value="Vaccinia Virus protein VP39"/>
    <property type="match status" value="1"/>
</dbReference>
<dbReference type="PANTHER" id="PTHR33841:SF1">
    <property type="entry name" value="DNA METHYLTRANSFERASE A"/>
    <property type="match status" value="1"/>
</dbReference>
<evidence type="ECO:0000259" key="7">
    <source>
        <dbReference type="Pfam" id="PF20466"/>
    </source>
</evidence>
<dbReference type="Pfam" id="PF20467">
    <property type="entry name" value="MmeI_C"/>
    <property type="match status" value="1"/>
</dbReference>
<evidence type="ECO:0000259" key="5">
    <source>
        <dbReference type="Pfam" id="PF20464"/>
    </source>
</evidence>
<dbReference type="InterPro" id="IPR029063">
    <property type="entry name" value="SAM-dependent_MTases_sf"/>
</dbReference>
<feature type="domain" description="MmeI-like DNA-methyltransferase" evidence="9">
    <location>
        <begin position="327"/>
        <end position="590"/>
    </location>
</feature>
<dbReference type="EC" id="2.1.1.72" evidence="1"/>
<dbReference type="SUPFAM" id="SSF53335">
    <property type="entry name" value="S-adenosyl-L-methionine-dependent methyltransferases"/>
    <property type="match status" value="1"/>
</dbReference>
<comment type="catalytic activity">
    <reaction evidence="4">
        <text>a 2'-deoxyadenosine in DNA + S-adenosyl-L-methionine = an N(6)-methyl-2'-deoxyadenosine in DNA + S-adenosyl-L-homocysteine + H(+)</text>
        <dbReference type="Rhea" id="RHEA:15197"/>
        <dbReference type="Rhea" id="RHEA-COMP:12418"/>
        <dbReference type="Rhea" id="RHEA-COMP:12419"/>
        <dbReference type="ChEBI" id="CHEBI:15378"/>
        <dbReference type="ChEBI" id="CHEBI:57856"/>
        <dbReference type="ChEBI" id="CHEBI:59789"/>
        <dbReference type="ChEBI" id="CHEBI:90615"/>
        <dbReference type="ChEBI" id="CHEBI:90616"/>
        <dbReference type="EC" id="2.1.1.72"/>
    </reaction>
</comment>
<evidence type="ECO:0000256" key="4">
    <source>
        <dbReference type="ARBA" id="ARBA00047942"/>
    </source>
</evidence>
<accession>A0A271VQS0</accession>
<sequence length="896" mass="101610">MKITYTEVHDNLRQLSASITPESYVYDLLNCFGTAKASLTRLKKKFADSDEVISNGQIHFKKASSNLEQELDVLSQQKSLKKNKIRFVFVTDFKTVFARDVKADDTIQLKIEELHDEFEFFLPLAGMERASLASESVADAKAAEKMAKLFDLLKVENAVETEEQIHAMNVFLSRVLFCFFAEDTGIFAKDQFTKTLGSLSHDDGSNVHTVMAELFSVLDTIDRENCSNNFNSFPYVNGGLFAEEISVPRFNTRSLRALIECGSLDWSAINPDIFGSMIQAVMDVKKRSEMGMHYTSVQNIMKVLSPLFLDKLTEEYLQILDTDVKDETKVKNLKALCTRLSKIKIGDMACGSGNFLIIAYKELRQLEMKILKAIRHLEGADDQMNLMFGAPQCGISLGQFYGIEYDDFACSIAILSLWLVEHQMNQQFNEEFGASEATLPLKSFNNIIHGNALRIDWNTVMPNEGEVYIVGNPPFLGARWQEPSHKEDLSLCCKHIDKYKNLDYVCGWFVVAKSYMQSNNASKAAFVSTNSIVQGESVPILWPHILQGGIEIGFCHTSFKWSNNAKYNAGVTCVVIGLQHSAPQSQKLIFDNNIKNLASNINAYLVDAPDQYIYPEARPLSAIPPMVFGNMPNDGGFLILSPEENEEIISIHPNAAKFIKKLVGSKELISGEHRYCLWIEDEDVQEAMVIEPIRERIQKVREYRSASKRAATVKLAEESHRFGEVRYKGVPSLFITRVSSENRPYIPMDFFDKNTISGDRNFVINDAPKYLFSILTSKMHYDWVKAVGGRLETRISYINKVCYNTFPIPTLTESDKEQLEEYAHKIIRERLLNGGTIAELYDPKKMPDSLKNIHCALDTFVDSLYQKEANRTKPLTKGSERLEVLFKLYAEMKEQQ</sequence>
<organism evidence="10 11">
    <name type="scientific">Vibrio metoecus</name>
    <dbReference type="NCBI Taxonomy" id="1481663"/>
    <lineage>
        <taxon>Bacteria</taxon>
        <taxon>Pseudomonadati</taxon>
        <taxon>Pseudomonadota</taxon>
        <taxon>Gammaproteobacteria</taxon>
        <taxon>Vibrionales</taxon>
        <taxon>Vibrionaceae</taxon>
        <taxon>Vibrio</taxon>
    </lineage>
</organism>
<dbReference type="AlphaFoldDB" id="A0A271VQS0"/>
<keyword evidence="2 10" id="KW-0489">Methyltransferase</keyword>
<dbReference type="InterPro" id="IPR046819">
    <property type="entry name" value="MmeI_hel"/>
</dbReference>
<comment type="caution">
    <text evidence="10">The sequence shown here is derived from an EMBL/GenBank/DDBJ whole genome shotgun (WGS) entry which is preliminary data.</text>
</comment>
<evidence type="ECO:0000256" key="1">
    <source>
        <dbReference type="ARBA" id="ARBA00011900"/>
    </source>
</evidence>